<dbReference type="HOGENOM" id="CLU_381769_0_0_1"/>
<organism evidence="8 9">
    <name type="scientific">Exophiala spinifera</name>
    <dbReference type="NCBI Taxonomy" id="91928"/>
    <lineage>
        <taxon>Eukaryota</taxon>
        <taxon>Fungi</taxon>
        <taxon>Dikarya</taxon>
        <taxon>Ascomycota</taxon>
        <taxon>Pezizomycotina</taxon>
        <taxon>Eurotiomycetes</taxon>
        <taxon>Chaetothyriomycetidae</taxon>
        <taxon>Chaetothyriales</taxon>
        <taxon>Herpotrichiellaceae</taxon>
        <taxon>Exophiala</taxon>
    </lineage>
</organism>
<dbReference type="SMART" id="SM00066">
    <property type="entry name" value="GAL4"/>
    <property type="match status" value="1"/>
</dbReference>
<dbReference type="OrthoDB" id="4064873at2759"/>
<dbReference type="GO" id="GO:0003677">
    <property type="term" value="F:DNA binding"/>
    <property type="evidence" value="ECO:0007669"/>
    <property type="project" value="UniProtKB-KW"/>
</dbReference>
<dbReference type="PROSITE" id="PS50048">
    <property type="entry name" value="ZN2_CY6_FUNGAL_2"/>
    <property type="match status" value="1"/>
</dbReference>
<feature type="region of interest" description="Disordered" evidence="6">
    <location>
        <begin position="1"/>
        <end position="31"/>
    </location>
</feature>
<name>A0A0D2BEM1_9EURO</name>
<evidence type="ECO:0000313" key="8">
    <source>
        <dbReference type="EMBL" id="KIW17010.1"/>
    </source>
</evidence>
<dbReference type="CDD" id="cd12148">
    <property type="entry name" value="fungal_TF_MHR"/>
    <property type="match status" value="1"/>
</dbReference>
<dbReference type="GeneID" id="27331284"/>
<dbReference type="InterPro" id="IPR052783">
    <property type="entry name" value="Metabolic/Drug-Res_Regulator"/>
</dbReference>
<evidence type="ECO:0000256" key="2">
    <source>
        <dbReference type="ARBA" id="ARBA00023015"/>
    </source>
</evidence>
<feature type="region of interest" description="Disordered" evidence="6">
    <location>
        <begin position="162"/>
        <end position="204"/>
    </location>
</feature>
<evidence type="ECO:0000256" key="3">
    <source>
        <dbReference type="ARBA" id="ARBA00023125"/>
    </source>
</evidence>
<dbReference type="SUPFAM" id="SSF57701">
    <property type="entry name" value="Zn2/Cys6 DNA-binding domain"/>
    <property type="match status" value="1"/>
</dbReference>
<gene>
    <name evidence="8" type="ORF">PV08_04201</name>
</gene>
<keyword evidence="9" id="KW-1185">Reference proteome</keyword>
<protein>
    <recommendedName>
        <fullName evidence="7">Zn(2)-C6 fungal-type domain-containing protein</fullName>
    </recommendedName>
</protein>
<evidence type="ECO:0000259" key="7">
    <source>
        <dbReference type="PROSITE" id="PS50048"/>
    </source>
</evidence>
<dbReference type="EMBL" id="KN847494">
    <property type="protein sequence ID" value="KIW17010.1"/>
    <property type="molecule type" value="Genomic_DNA"/>
</dbReference>
<dbReference type="GO" id="GO:0006351">
    <property type="term" value="P:DNA-templated transcription"/>
    <property type="evidence" value="ECO:0007669"/>
    <property type="project" value="InterPro"/>
</dbReference>
<evidence type="ECO:0000313" key="9">
    <source>
        <dbReference type="Proteomes" id="UP000053328"/>
    </source>
</evidence>
<dbReference type="Pfam" id="PF00172">
    <property type="entry name" value="Zn_clus"/>
    <property type="match status" value="1"/>
</dbReference>
<dbReference type="Pfam" id="PF04082">
    <property type="entry name" value="Fungal_trans"/>
    <property type="match status" value="1"/>
</dbReference>
<dbReference type="PROSITE" id="PS00463">
    <property type="entry name" value="ZN2_CY6_FUNGAL_1"/>
    <property type="match status" value="1"/>
</dbReference>
<dbReference type="RefSeq" id="XP_016237226.1">
    <property type="nucleotide sequence ID" value="XM_016378549.1"/>
</dbReference>
<keyword evidence="2" id="KW-0805">Transcription regulation</keyword>
<feature type="compositionally biased region" description="Basic and acidic residues" evidence="6">
    <location>
        <begin position="163"/>
        <end position="177"/>
    </location>
</feature>
<dbReference type="GO" id="GO:0000981">
    <property type="term" value="F:DNA-binding transcription factor activity, RNA polymerase II-specific"/>
    <property type="evidence" value="ECO:0007669"/>
    <property type="project" value="InterPro"/>
</dbReference>
<dbReference type="VEuPathDB" id="FungiDB:PV08_04201"/>
<dbReference type="InterPro" id="IPR036864">
    <property type="entry name" value="Zn2-C6_fun-type_DNA-bd_sf"/>
</dbReference>
<feature type="domain" description="Zn(2)-C6 fungal-type" evidence="7">
    <location>
        <begin position="42"/>
        <end position="71"/>
    </location>
</feature>
<dbReference type="InterPro" id="IPR007219">
    <property type="entry name" value="XnlR_reg_dom"/>
</dbReference>
<evidence type="ECO:0000256" key="6">
    <source>
        <dbReference type="SAM" id="MobiDB-lite"/>
    </source>
</evidence>
<dbReference type="Gene3D" id="4.10.240.10">
    <property type="entry name" value="Zn(2)-C6 fungal-type DNA-binding domain"/>
    <property type="match status" value="1"/>
</dbReference>
<reference evidence="8 9" key="1">
    <citation type="submission" date="2015-01" db="EMBL/GenBank/DDBJ databases">
        <title>The Genome Sequence of Exophiala spinifera CBS89968.</title>
        <authorList>
            <consortium name="The Broad Institute Genomics Platform"/>
            <person name="Cuomo C."/>
            <person name="de Hoog S."/>
            <person name="Gorbushina A."/>
            <person name="Stielow B."/>
            <person name="Teixiera M."/>
            <person name="Abouelleil A."/>
            <person name="Chapman S.B."/>
            <person name="Priest M."/>
            <person name="Young S.K."/>
            <person name="Wortman J."/>
            <person name="Nusbaum C."/>
            <person name="Birren B."/>
        </authorList>
    </citation>
    <scope>NUCLEOTIDE SEQUENCE [LARGE SCALE GENOMIC DNA]</scope>
    <source>
        <strain evidence="8 9">CBS 89968</strain>
    </source>
</reference>
<dbReference type="GO" id="GO:0008270">
    <property type="term" value="F:zinc ion binding"/>
    <property type="evidence" value="ECO:0007669"/>
    <property type="project" value="InterPro"/>
</dbReference>
<accession>A0A0D2BEM1</accession>
<evidence type="ECO:0000256" key="1">
    <source>
        <dbReference type="ARBA" id="ARBA00022723"/>
    </source>
</evidence>
<dbReference type="AlphaFoldDB" id="A0A0D2BEM1"/>
<dbReference type="Proteomes" id="UP000053328">
    <property type="component" value="Unassembled WGS sequence"/>
</dbReference>
<keyword evidence="5" id="KW-0539">Nucleus</keyword>
<keyword evidence="4" id="KW-0804">Transcription</keyword>
<dbReference type="PANTHER" id="PTHR47655">
    <property type="entry name" value="QUINIC ACID UTILIZATION ACTIVATOR"/>
    <property type="match status" value="1"/>
</dbReference>
<dbReference type="InterPro" id="IPR001138">
    <property type="entry name" value="Zn2Cys6_DnaBD"/>
</dbReference>
<evidence type="ECO:0000256" key="4">
    <source>
        <dbReference type="ARBA" id="ARBA00023163"/>
    </source>
</evidence>
<dbReference type="CDD" id="cd00067">
    <property type="entry name" value="GAL4"/>
    <property type="match status" value="1"/>
</dbReference>
<proteinExistence type="predicted"/>
<keyword evidence="3" id="KW-0238">DNA-binding</keyword>
<evidence type="ECO:0000256" key="5">
    <source>
        <dbReference type="ARBA" id="ARBA00023242"/>
    </source>
</evidence>
<dbReference type="PANTHER" id="PTHR47655:SF2">
    <property type="entry name" value="QUINIC ACID UTILIZATION ACTIVATOR"/>
    <property type="match status" value="1"/>
</dbReference>
<dbReference type="GO" id="GO:0045944">
    <property type="term" value="P:positive regulation of transcription by RNA polymerase II"/>
    <property type="evidence" value="ECO:0007669"/>
    <property type="project" value="TreeGrafter"/>
</dbReference>
<keyword evidence="1" id="KW-0479">Metal-binding</keyword>
<sequence length="764" mass="85022">MANENCQPQPTRPRKRRRGAGIDEIDNASGTVTEPIRRASRACDQCRLQKKRCDSGHPCDACAKTSLDCRYGQQSKKRGFATGYVHIVEALWALVFKAVPGSQEATLRLLQRSNIGYDDEGKASLFNLQFDAVDSSRKAWLSSSIRHEIDKLVSNLEDTTGDALKDRLQPETGKEGKPSAPLGTNFSPWSIPADGLEDRRSSKRSRKCLDMANINSRARSGTAMPLTALGDIHEPLPPDAWKLIETYFKFSHSWLPITQKHSIVRTLTEVQDGVAHSSRRMGLLWAVLATASMQHHQQQPAREQEHPSISEIYYNEAIKSIPGRSSSLDPDHVKALVQLAVLDIARRRWDAAFLILRRAIRAILHFLRVYQDRPGDNPVDSAFLRTVLAAFSMDTLLAARSGTIPQLRSQEVRLALQYDENEADEWELCSSSHGDSGANIQGHAASSERPLRTLSIFKHYVKLLFILNESVCDLCPFKDDQAKLRDSLDKLGSWKSHLPRHCRQCQAPVVGDNGQQQQQQHVLPAVANLHLTAEAVSLFVRGRQYAYAAGIPCEFSRLESFTESGSMVRSTYQRVFGAVAWSGVLDFHEYSSRLRCKAVNTQMSTASVSDVFGYPDVRDTTSYDCSGIEIFNVDPGPEYTLTNIEAVPPGQCPVTGGLFLSVLDDIMTDQNPQDSDLASTELRMPELHMSAGSFFASFDIPQSDAGRAHSCRENPRAESISDDTSITALLDELSETQNKFDWMENEVPSMSAYNPDFMQGDPIT</sequence>